<proteinExistence type="predicted"/>
<dbReference type="AlphaFoldDB" id="A0A2A9G3A4"/>
<evidence type="ECO:0000313" key="2">
    <source>
        <dbReference type="Proteomes" id="UP000243542"/>
    </source>
</evidence>
<sequence>MKDDRPFRTYSADSSGPKVTTCAVTIPESAGDLRPYPRIMRCRTIGSRGKGTS</sequence>
<comment type="caution">
    <text evidence="1">The sequence shown here is derived from an EMBL/GenBank/DDBJ whole genome shotgun (WGS) entry which is preliminary data.</text>
</comment>
<protein>
    <submittedName>
        <fullName evidence="1">Uncharacterized protein</fullName>
    </submittedName>
</protein>
<dbReference type="EMBL" id="PDJK01000001">
    <property type="protein sequence ID" value="PFG57225.1"/>
    <property type="molecule type" value="Genomic_DNA"/>
</dbReference>
<keyword evidence="2" id="KW-1185">Reference proteome</keyword>
<name>A0A2A9G3A4_9PSEU</name>
<evidence type="ECO:0000313" key="1">
    <source>
        <dbReference type="EMBL" id="PFG57225.1"/>
    </source>
</evidence>
<dbReference type="Proteomes" id="UP000243542">
    <property type="component" value="Unassembled WGS sequence"/>
</dbReference>
<reference evidence="1 2" key="1">
    <citation type="submission" date="2017-10" db="EMBL/GenBank/DDBJ databases">
        <title>Sequencing the genomes of 1000 actinobacteria strains.</title>
        <authorList>
            <person name="Klenk H.-P."/>
        </authorList>
    </citation>
    <scope>NUCLEOTIDE SEQUENCE [LARGE SCALE GENOMIC DNA]</scope>
    <source>
        <strain evidence="1 2">DSM 46092</strain>
    </source>
</reference>
<gene>
    <name evidence="1" type="ORF">ATK36_0790</name>
</gene>
<organism evidence="1 2">
    <name type="scientific">Amycolatopsis sulphurea</name>
    <dbReference type="NCBI Taxonomy" id="76022"/>
    <lineage>
        <taxon>Bacteria</taxon>
        <taxon>Bacillati</taxon>
        <taxon>Actinomycetota</taxon>
        <taxon>Actinomycetes</taxon>
        <taxon>Pseudonocardiales</taxon>
        <taxon>Pseudonocardiaceae</taxon>
        <taxon>Amycolatopsis</taxon>
    </lineage>
</organism>
<accession>A0A2A9G3A4</accession>